<dbReference type="STRING" id="227321.Q5BAK1"/>
<feature type="compositionally biased region" description="Acidic residues" evidence="1">
    <location>
        <begin position="263"/>
        <end position="274"/>
    </location>
</feature>
<feature type="compositionally biased region" description="Low complexity" evidence="1">
    <location>
        <begin position="670"/>
        <end position="683"/>
    </location>
</feature>
<evidence type="ECO:0000256" key="1">
    <source>
        <dbReference type="SAM" id="MobiDB-lite"/>
    </source>
</evidence>
<feature type="region of interest" description="Disordered" evidence="1">
    <location>
        <begin position="782"/>
        <end position="825"/>
    </location>
</feature>
<dbReference type="GeneID" id="2875552"/>
<organism evidence="2 3">
    <name type="scientific">Emericella nidulans (strain FGSC A4 / ATCC 38163 / CBS 112.46 / NRRL 194 / M139)</name>
    <name type="common">Aspergillus nidulans</name>
    <dbReference type="NCBI Taxonomy" id="227321"/>
    <lineage>
        <taxon>Eukaryota</taxon>
        <taxon>Fungi</taxon>
        <taxon>Dikarya</taxon>
        <taxon>Ascomycota</taxon>
        <taxon>Pezizomycotina</taxon>
        <taxon>Eurotiomycetes</taxon>
        <taxon>Eurotiomycetidae</taxon>
        <taxon>Eurotiales</taxon>
        <taxon>Aspergillaceae</taxon>
        <taxon>Aspergillus</taxon>
        <taxon>Aspergillus subgen. Nidulantes</taxon>
    </lineage>
</organism>
<dbReference type="KEGG" id="ani:ANIA_02429"/>
<keyword evidence="3" id="KW-1185">Reference proteome</keyword>
<feature type="compositionally biased region" description="Basic and acidic residues" evidence="1">
    <location>
        <begin position="24"/>
        <end position="39"/>
    </location>
</feature>
<evidence type="ECO:0000313" key="2">
    <source>
        <dbReference type="EMBL" id="CBF86837.1"/>
    </source>
</evidence>
<reference evidence="3" key="1">
    <citation type="journal article" date="2005" name="Nature">
        <title>Sequencing of Aspergillus nidulans and comparative analysis with A. fumigatus and A. oryzae.</title>
        <authorList>
            <person name="Galagan J.E."/>
            <person name="Calvo S.E."/>
            <person name="Cuomo C."/>
            <person name="Ma L.J."/>
            <person name="Wortman J.R."/>
            <person name="Batzoglou S."/>
            <person name="Lee S.I."/>
            <person name="Basturkmen M."/>
            <person name="Spevak C.C."/>
            <person name="Clutterbuck J."/>
            <person name="Kapitonov V."/>
            <person name="Jurka J."/>
            <person name="Scazzocchio C."/>
            <person name="Farman M."/>
            <person name="Butler J."/>
            <person name="Purcell S."/>
            <person name="Harris S."/>
            <person name="Braus G.H."/>
            <person name="Draht O."/>
            <person name="Busch S."/>
            <person name="D'Enfert C."/>
            <person name="Bouchier C."/>
            <person name="Goldman G.H."/>
            <person name="Bell-Pedersen D."/>
            <person name="Griffiths-Jones S."/>
            <person name="Doonan J.H."/>
            <person name="Yu J."/>
            <person name="Vienken K."/>
            <person name="Pain A."/>
            <person name="Freitag M."/>
            <person name="Selker E.U."/>
            <person name="Archer D.B."/>
            <person name="Penalva M.A."/>
            <person name="Oakley B.R."/>
            <person name="Momany M."/>
            <person name="Tanaka T."/>
            <person name="Kumagai T."/>
            <person name="Asai K."/>
            <person name="Machida M."/>
            <person name="Nierman W.C."/>
            <person name="Denning D.W."/>
            <person name="Caddick M."/>
            <person name="Hynes M."/>
            <person name="Paoletti M."/>
            <person name="Fischer R."/>
            <person name="Miller B."/>
            <person name="Dyer P."/>
            <person name="Sachs M.S."/>
            <person name="Osmani S.A."/>
            <person name="Birren B.W."/>
        </authorList>
    </citation>
    <scope>NUCLEOTIDE SEQUENCE [LARGE SCALE GENOMIC DNA]</scope>
    <source>
        <strain evidence="3">FGSC A4 / ATCC 38163 / CBS 112.46 / NRRL 194 / M139</strain>
    </source>
</reference>
<reference evidence="3" key="2">
    <citation type="journal article" date="2009" name="Fungal Genet. Biol.">
        <title>The 2008 update of the Aspergillus nidulans genome annotation: a community effort.</title>
        <authorList>
            <person name="Wortman J.R."/>
            <person name="Gilsenan J.M."/>
            <person name="Joardar V."/>
            <person name="Deegan J."/>
            <person name="Clutterbuck J."/>
            <person name="Andersen M.R."/>
            <person name="Archer D."/>
            <person name="Bencina M."/>
            <person name="Braus G."/>
            <person name="Coutinho P."/>
            <person name="von Dohren H."/>
            <person name="Doonan J."/>
            <person name="Driessen A.J."/>
            <person name="Durek P."/>
            <person name="Espeso E."/>
            <person name="Fekete E."/>
            <person name="Flipphi M."/>
            <person name="Estrada C.G."/>
            <person name="Geysens S."/>
            <person name="Goldman G."/>
            <person name="de Groot P.W."/>
            <person name="Hansen K."/>
            <person name="Harris S.D."/>
            <person name="Heinekamp T."/>
            <person name="Helmstaedt K."/>
            <person name="Henrissat B."/>
            <person name="Hofmann G."/>
            <person name="Homan T."/>
            <person name="Horio T."/>
            <person name="Horiuchi H."/>
            <person name="James S."/>
            <person name="Jones M."/>
            <person name="Karaffa L."/>
            <person name="Karanyi Z."/>
            <person name="Kato M."/>
            <person name="Keller N."/>
            <person name="Kelly D.E."/>
            <person name="Kiel J.A."/>
            <person name="Kim J.M."/>
            <person name="van der Klei I.J."/>
            <person name="Klis F.M."/>
            <person name="Kovalchuk A."/>
            <person name="Krasevec N."/>
            <person name="Kubicek C.P."/>
            <person name="Liu B."/>
            <person name="Maccabe A."/>
            <person name="Meyer V."/>
            <person name="Mirabito P."/>
            <person name="Miskei M."/>
            <person name="Mos M."/>
            <person name="Mullins J."/>
            <person name="Nelson D.R."/>
            <person name="Nielsen J."/>
            <person name="Oakley B.R."/>
            <person name="Osmani S.A."/>
            <person name="Pakula T."/>
            <person name="Paszewski A."/>
            <person name="Paulsen I."/>
            <person name="Pilsyk S."/>
            <person name="Pocsi I."/>
            <person name="Punt P.J."/>
            <person name="Ram A.F."/>
            <person name="Ren Q."/>
            <person name="Robellet X."/>
            <person name="Robson G."/>
            <person name="Seiboth B."/>
            <person name="van Solingen P."/>
            <person name="Specht T."/>
            <person name="Sun J."/>
            <person name="Taheri-Talesh N."/>
            <person name="Takeshita N."/>
            <person name="Ussery D."/>
            <person name="vanKuyk P.A."/>
            <person name="Visser H."/>
            <person name="van de Vondervoort P.J."/>
            <person name="de Vries R.P."/>
            <person name="Walton J."/>
            <person name="Xiang X."/>
            <person name="Xiong Y."/>
            <person name="Zeng A.P."/>
            <person name="Brandt B.W."/>
            <person name="Cornell M.J."/>
            <person name="van den Hondel C.A."/>
            <person name="Visser J."/>
            <person name="Oliver S.G."/>
            <person name="Turner G."/>
        </authorList>
    </citation>
    <scope>GENOME REANNOTATION</scope>
    <source>
        <strain evidence="3">FGSC A4 / ATCC 38163 / CBS 112.46 / NRRL 194 / M139</strain>
    </source>
</reference>
<dbReference type="HOGENOM" id="CLU_343232_0_0_1"/>
<feature type="region of interest" description="Disordered" evidence="1">
    <location>
        <begin position="24"/>
        <end position="151"/>
    </location>
</feature>
<accession>C8VNZ5</accession>
<dbReference type="InParanoid" id="Q5BAK1"/>
<feature type="compositionally biased region" description="Basic and acidic residues" evidence="1">
    <location>
        <begin position="275"/>
        <end position="285"/>
    </location>
</feature>
<feature type="region of interest" description="Disordered" evidence="1">
    <location>
        <begin position="249"/>
        <end position="285"/>
    </location>
</feature>
<feature type="region of interest" description="Disordered" evidence="1">
    <location>
        <begin position="669"/>
        <end position="690"/>
    </location>
</feature>
<protein>
    <submittedName>
        <fullName evidence="2">Uncharacterized protein</fullName>
    </submittedName>
</protein>
<feature type="compositionally biased region" description="Polar residues" evidence="1">
    <location>
        <begin position="40"/>
        <end position="57"/>
    </location>
</feature>
<gene>
    <name evidence="2" type="ORF">ANIA_02429</name>
</gene>
<feature type="compositionally biased region" description="Basic residues" evidence="1">
    <location>
        <begin position="563"/>
        <end position="575"/>
    </location>
</feature>
<feature type="region of interest" description="Disordered" evidence="1">
    <location>
        <begin position="496"/>
        <end position="585"/>
    </location>
</feature>
<feature type="compositionally biased region" description="Basic and acidic residues" evidence="1">
    <location>
        <begin position="250"/>
        <end position="262"/>
    </location>
</feature>
<feature type="compositionally biased region" description="Polar residues" evidence="1">
    <location>
        <begin position="533"/>
        <end position="557"/>
    </location>
</feature>
<sequence length="825" mass="91823">MAFNGGNGKLPRGFSTFMGFDAVRDSAGRDHSDSKERYLENNTQPSFPSMSDITGTPHSRGASESVGRSSAASKPEDNSTEINSNPFDDFVGNFANPPHNLGENDFPNNDITNLPDDGPKLGPYVSHNNTEATASTSSTLSQIPGLTSDAPTPVDATDARTPEPQDVNSSSALRIHQGDSDVGMVAKYEIYDALRKINRAFFAYSNATSPNALVRGNYDAQIDHPAALNCRELLLNARLRLIDLQDLESGEYHRQPPPKDRYYEDDDDEEDTDREDGREDDDHCDTFTDAGTVLTLVADCGKEQETFTPTSTQATHDEDIEAALRRITNTVDEEGIPNIADRKKSYELVVDAALHIETLKSASTIWRSIEEARREMESKVVRPKHDDTIPRTVAQKRALVKVLFTIITDVEYSTDNPKTLQKFIKDWESKAKEIELFCWEVVELMIKRCTEGPLSSGTQFHGNFKLRMAAMIECLHCRKTSFLSALRPTFLQRLVDNPREKMNQSESNQRGNKKKGDDIKVGRQARSAERAASDTTASKTRSGSQNNPQSRKQQQSAGAMRKATAKPRKNARKKNQGSTQSQNLDMRAPSMLQTLQPYPQAGQGGNRLECILETPSSESHWATGHQQMQNGGGRQSSILSIASQRQTAHNPSFHMKPDTRLRTQPYQQIPAASPNSSSDPSLSTFTHSGFSSMDHDMHVVYQAQPGQHQQSHHYPAHLFYSTSNRRPTNLRQGRSQSEQTLPLGVPPYSNQDPSQPQEIHETSIMLENAFTPNPGAFGLLRSPQSTPADFRQTSFQRTNSHVTGEQSYTDDGYDHSPVPTKRLRR</sequence>
<dbReference type="EMBL" id="BN001307">
    <property type="protein sequence ID" value="CBF86837.1"/>
    <property type="molecule type" value="Genomic_DNA"/>
</dbReference>
<dbReference type="OrthoDB" id="4851482at2759"/>
<dbReference type="Proteomes" id="UP000000560">
    <property type="component" value="Chromosome VII"/>
</dbReference>
<feature type="compositionally biased region" description="Low complexity" evidence="1">
    <location>
        <begin position="130"/>
        <end position="141"/>
    </location>
</feature>
<feature type="compositionally biased region" description="Basic and acidic residues" evidence="1">
    <location>
        <begin position="514"/>
        <end position="532"/>
    </location>
</feature>
<dbReference type="RefSeq" id="XP_660033.1">
    <property type="nucleotide sequence ID" value="XM_654941.1"/>
</dbReference>
<feature type="compositionally biased region" description="Polar residues" evidence="1">
    <location>
        <begin position="724"/>
        <end position="740"/>
    </location>
</feature>
<feature type="compositionally biased region" description="Polar residues" evidence="1">
    <location>
        <begin position="782"/>
        <end position="809"/>
    </location>
</feature>
<dbReference type="AlphaFoldDB" id="Q5BAK1"/>
<accession>Q5BAK1</accession>
<evidence type="ECO:0000313" key="3">
    <source>
        <dbReference type="Proteomes" id="UP000000560"/>
    </source>
</evidence>
<dbReference type="VEuPathDB" id="FungiDB:AN2429"/>
<proteinExistence type="predicted"/>
<name>Q5BAK1_EMENI</name>
<feature type="compositionally biased region" description="Polar residues" evidence="1">
    <location>
        <begin position="748"/>
        <end position="757"/>
    </location>
</feature>
<feature type="region of interest" description="Disordered" evidence="1">
    <location>
        <begin position="724"/>
        <end position="757"/>
    </location>
</feature>